<feature type="binding site" evidence="7">
    <location>
        <position position="113"/>
    </location>
    <ligand>
        <name>tRNA</name>
        <dbReference type="ChEBI" id="CHEBI:17843"/>
    </ligand>
</feature>
<comment type="catalytic activity">
    <reaction evidence="7">
        <text>an N-acyl-L-alpha-aminoacyl-tRNA + H2O = an N-acyl-L-amino acid + a tRNA + H(+)</text>
        <dbReference type="Rhea" id="RHEA:54448"/>
        <dbReference type="Rhea" id="RHEA-COMP:10123"/>
        <dbReference type="Rhea" id="RHEA-COMP:13883"/>
        <dbReference type="ChEBI" id="CHEBI:15377"/>
        <dbReference type="ChEBI" id="CHEBI:15378"/>
        <dbReference type="ChEBI" id="CHEBI:59874"/>
        <dbReference type="ChEBI" id="CHEBI:78442"/>
        <dbReference type="ChEBI" id="CHEBI:138191"/>
        <dbReference type="EC" id="3.1.1.29"/>
    </reaction>
</comment>
<dbReference type="KEGG" id="haby:HLVA_17560"/>
<dbReference type="GO" id="GO:0000049">
    <property type="term" value="F:tRNA binding"/>
    <property type="evidence" value="ECO:0007669"/>
    <property type="project" value="UniProtKB-UniRule"/>
</dbReference>
<dbReference type="PANTHER" id="PTHR17224">
    <property type="entry name" value="PEPTIDYL-TRNA HYDROLASE"/>
    <property type="match status" value="1"/>
</dbReference>
<evidence type="ECO:0000256" key="1">
    <source>
        <dbReference type="ARBA" id="ARBA00013260"/>
    </source>
</evidence>
<dbReference type="Gene3D" id="3.40.50.1470">
    <property type="entry name" value="Peptidyl-tRNA hydrolase"/>
    <property type="match status" value="1"/>
</dbReference>
<evidence type="ECO:0000256" key="2">
    <source>
        <dbReference type="ARBA" id="ARBA00022555"/>
    </source>
</evidence>
<dbReference type="GO" id="GO:0072344">
    <property type="term" value="P:rescue of stalled ribosome"/>
    <property type="evidence" value="ECO:0007669"/>
    <property type="project" value="UniProtKB-UniRule"/>
</dbReference>
<name>A0AAU9DHZ1_9FUSO</name>
<evidence type="ECO:0000313" key="8">
    <source>
        <dbReference type="EMBL" id="BDU51187.1"/>
    </source>
</evidence>
<dbReference type="HAMAP" id="MF_00083">
    <property type="entry name" value="Pept_tRNA_hydro_bact"/>
    <property type="match status" value="1"/>
</dbReference>
<evidence type="ECO:0000256" key="5">
    <source>
        <dbReference type="ARBA" id="ARBA00038063"/>
    </source>
</evidence>
<dbReference type="Proteomes" id="UP001321582">
    <property type="component" value="Chromosome"/>
</dbReference>
<proteinExistence type="inferred from homology"/>
<keyword evidence="7" id="KW-0963">Cytoplasm</keyword>
<comment type="subunit">
    <text evidence="7">Monomer.</text>
</comment>
<accession>A0AAU9DHZ1</accession>
<comment type="function">
    <text evidence="7">Hydrolyzes ribosome-free peptidyl-tRNAs (with 1 or more amino acids incorporated), which drop off the ribosome during protein synthesis, or as a result of ribosome stalling.</text>
</comment>
<dbReference type="GO" id="GO:0004045">
    <property type="term" value="F:peptidyl-tRNA hydrolase activity"/>
    <property type="evidence" value="ECO:0007669"/>
    <property type="project" value="UniProtKB-UniRule"/>
</dbReference>
<feature type="binding site" evidence="7">
    <location>
        <position position="14"/>
    </location>
    <ligand>
        <name>tRNA</name>
        <dbReference type="ChEBI" id="CHEBI:17843"/>
    </ligand>
</feature>
<dbReference type="InterPro" id="IPR036416">
    <property type="entry name" value="Pept_tRNA_hydro_sf"/>
</dbReference>
<sequence length="188" mass="21167">MKLIIGLGNPGKEYKDTRHNIGFAAIKKFADDIGVSNFKNKFKGIVGEINYKGEKLILLQPQTFMNLSGNSVVEAVNFYKINPEKDIIVVYDDMDLDIGKLRIRLKGSAGGHNGIKSIISHIGDKFPRIKVGIGKSKSREATVNYVLGRFSKSEREDIDENLTVILKILDEFVTEENLEKIMCKYNKK</sequence>
<keyword evidence="4 7" id="KW-0694">RNA-binding</keyword>
<dbReference type="EMBL" id="AP027059">
    <property type="protein sequence ID" value="BDU51187.1"/>
    <property type="molecule type" value="Genomic_DNA"/>
</dbReference>
<comment type="similarity">
    <text evidence="5 7">Belongs to the PTH family.</text>
</comment>
<organism evidence="8 9">
    <name type="scientific">Haliovirga abyssi</name>
    <dbReference type="NCBI Taxonomy" id="2996794"/>
    <lineage>
        <taxon>Bacteria</taxon>
        <taxon>Fusobacteriati</taxon>
        <taxon>Fusobacteriota</taxon>
        <taxon>Fusobacteriia</taxon>
        <taxon>Fusobacteriales</taxon>
        <taxon>Haliovirgaceae</taxon>
        <taxon>Haliovirga</taxon>
    </lineage>
</organism>
<evidence type="ECO:0000256" key="3">
    <source>
        <dbReference type="ARBA" id="ARBA00022801"/>
    </source>
</evidence>
<gene>
    <name evidence="7 8" type="primary">pth</name>
    <name evidence="8" type="ORF">HLVA_17560</name>
</gene>
<keyword evidence="2 7" id="KW-0820">tRNA-binding</keyword>
<dbReference type="PROSITE" id="PS01196">
    <property type="entry name" value="PEPT_TRNA_HYDROL_2"/>
    <property type="match status" value="1"/>
</dbReference>
<keyword evidence="9" id="KW-1185">Reference proteome</keyword>
<dbReference type="FunFam" id="3.40.50.1470:FF:000001">
    <property type="entry name" value="Peptidyl-tRNA hydrolase"/>
    <property type="match status" value="1"/>
</dbReference>
<feature type="site" description="Stabilizes the basic form of H active site to accept a proton" evidence="7">
    <location>
        <position position="92"/>
    </location>
</feature>
<dbReference type="RefSeq" id="WP_307904027.1">
    <property type="nucleotide sequence ID" value="NZ_AP027059.1"/>
</dbReference>
<feature type="active site" description="Proton acceptor" evidence="7">
    <location>
        <position position="19"/>
    </location>
</feature>
<feature type="binding site" evidence="7">
    <location>
        <position position="64"/>
    </location>
    <ligand>
        <name>tRNA</name>
        <dbReference type="ChEBI" id="CHEBI:17843"/>
    </ligand>
</feature>
<comment type="subcellular location">
    <subcellularLocation>
        <location evidence="7">Cytoplasm</location>
    </subcellularLocation>
</comment>
<feature type="binding site" evidence="7">
    <location>
        <position position="66"/>
    </location>
    <ligand>
        <name>tRNA</name>
        <dbReference type="ChEBI" id="CHEBI:17843"/>
    </ligand>
</feature>
<evidence type="ECO:0000256" key="6">
    <source>
        <dbReference type="ARBA" id="ARBA00050038"/>
    </source>
</evidence>
<dbReference type="PANTHER" id="PTHR17224:SF1">
    <property type="entry name" value="PEPTIDYL-TRNA HYDROLASE"/>
    <property type="match status" value="1"/>
</dbReference>
<evidence type="ECO:0000313" key="9">
    <source>
        <dbReference type="Proteomes" id="UP001321582"/>
    </source>
</evidence>
<feature type="site" description="Discriminates between blocked and unblocked aminoacyl-tRNA" evidence="7">
    <location>
        <position position="9"/>
    </location>
</feature>
<keyword evidence="3 7" id="KW-0378">Hydrolase</keyword>
<dbReference type="Pfam" id="PF01195">
    <property type="entry name" value="Pept_tRNA_hydro"/>
    <property type="match status" value="1"/>
</dbReference>
<dbReference type="InterPro" id="IPR018171">
    <property type="entry name" value="Pept_tRNA_hydro_CS"/>
</dbReference>
<comment type="function">
    <text evidence="7">Catalyzes the release of premature peptidyl moieties from peptidyl-tRNA molecules trapped in stalled 50S ribosomal subunits, and thus maintains levels of free tRNAs and 50S ribosomes.</text>
</comment>
<evidence type="ECO:0000256" key="4">
    <source>
        <dbReference type="ARBA" id="ARBA00022884"/>
    </source>
</evidence>
<dbReference type="CDD" id="cd00462">
    <property type="entry name" value="PTH"/>
    <property type="match status" value="1"/>
</dbReference>
<dbReference type="GO" id="GO:0006515">
    <property type="term" value="P:protein quality control for misfolded or incompletely synthesized proteins"/>
    <property type="evidence" value="ECO:0007669"/>
    <property type="project" value="UniProtKB-UniRule"/>
</dbReference>
<dbReference type="SUPFAM" id="SSF53178">
    <property type="entry name" value="Peptidyl-tRNA hydrolase-like"/>
    <property type="match status" value="1"/>
</dbReference>
<evidence type="ECO:0000256" key="7">
    <source>
        <dbReference type="HAMAP-Rule" id="MF_00083"/>
    </source>
</evidence>
<dbReference type="InterPro" id="IPR001328">
    <property type="entry name" value="Pept_tRNA_hydro"/>
</dbReference>
<dbReference type="NCBIfam" id="TIGR00447">
    <property type="entry name" value="pth"/>
    <property type="match status" value="1"/>
</dbReference>
<dbReference type="GO" id="GO:0005737">
    <property type="term" value="C:cytoplasm"/>
    <property type="evidence" value="ECO:0007669"/>
    <property type="project" value="UniProtKB-SubCell"/>
</dbReference>
<protein>
    <recommendedName>
        <fullName evidence="6 7">Peptidyl-tRNA hydrolase</fullName>
        <shortName evidence="7">Pth</shortName>
        <ecNumber evidence="1 7">3.1.1.29</ecNumber>
    </recommendedName>
</protein>
<dbReference type="AlphaFoldDB" id="A0AAU9DHZ1"/>
<dbReference type="EC" id="3.1.1.29" evidence="1 7"/>
<reference evidence="8 9" key="1">
    <citation type="submission" date="2022-11" db="EMBL/GenBank/DDBJ databases">
        <title>Haliovirga abyssi gen. nov., sp. nov., a mesophilic fermentative bacterium isolated from the Iheya North hydrothermal field and the proposal of Haliovirgaceae fam. nov.</title>
        <authorList>
            <person name="Miyazaki U."/>
            <person name="Tame A."/>
            <person name="Miyazaki J."/>
            <person name="Takai K."/>
            <person name="Sawayama S."/>
            <person name="Kitajima M."/>
            <person name="Okamoto A."/>
            <person name="Nakagawa S."/>
        </authorList>
    </citation>
    <scope>NUCLEOTIDE SEQUENCE [LARGE SCALE GENOMIC DNA]</scope>
    <source>
        <strain evidence="8 9">IC12</strain>
    </source>
</reference>